<reference evidence="2" key="1">
    <citation type="submission" date="2018-05" db="EMBL/GenBank/DDBJ databases">
        <authorList>
            <person name="Lanie J.A."/>
            <person name="Ng W.-L."/>
            <person name="Kazmierczak K.M."/>
            <person name="Andrzejewski T.M."/>
            <person name="Davidsen T.M."/>
            <person name="Wayne K.J."/>
            <person name="Tettelin H."/>
            <person name="Glass J.I."/>
            <person name="Rusch D."/>
            <person name="Podicherti R."/>
            <person name="Tsui H.-C.T."/>
            <person name="Winkler M.E."/>
        </authorList>
    </citation>
    <scope>NUCLEOTIDE SEQUENCE</scope>
</reference>
<dbReference type="AlphaFoldDB" id="A0A382TQA5"/>
<dbReference type="EMBL" id="UINC01138281">
    <property type="protein sequence ID" value="SVD24133.1"/>
    <property type="molecule type" value="Genomic_DNA"/>
</dbReference>
<organism evidence="2">
    <name type="scientific">marine metagenome</name>
    <dbReference type="NCBI Taxonomy" id="408172"/>
    <lineage>
        <taxon>unclassified sequences</taxon>
        <taxon>metagenomes</taxon>
        <taxon>ecological metagenomes</taxon>
    </lineage>
</organism>
<name>A0A382TQA5_9ZZZZ</name>
<proteinExistence type="predicted"/>
<gene>
    <name evidence="2" type="ORF">METZ01_LOCUS376987</name>
</gene>
<feature type="transmembrane region" description="Helical" evidence="1">
    <location>
        <begin position="6"/>
        <end position="22"/>
    </location>
</feature>
<feature type="non-terminal residue" evidence="2">
    <location>
        <position position="24"/>
    </location>
</feature>
<keyword evidence="1" id="KW-0812">Transmembrane</keyword>
<dbReference type="SUPFAM" id="SSF51735">
    <property type="entry name" value="NAD(P)-binding Rossmann-fold domains"/>
    <property type="match status" value="1"/>
</dbReference>
<sequence>MPLTIMITGGSGFVGASLAIYLKR</sequence>
<accession>A0A382TQA5</accession>
<evidence type="ECO:0000256" key="1">
    <source>
        <dbReference type="SAM" id="Phobius"/>
    </source>
</evidence>
<protein>
    <submittedName>
        <fullName evidence="2">Uncharacterized protein</fullName>
    </submittedName>
</protein>
<evidence type="ECO:0000313" key="2">
    <source>
        <dbReference type="EMBL" id="SVD24133.1"/>
    </source>
</evidence>
<dbReference type="InterPro" id="IPR036291">
    <property type="entry name" value="NAD(P)-bd_dom_sf"/>
</dbReference>
<keyword evidence="1" id="KW-0472">Membrane</keyword>
<keyword evidence="1" id="KW-1133">Transmembrane helix</keyword>